<organism evidence="2 3">
    <name type="scientific">Brachionus plicatilis</name>
    <name type="common">Marine rotifer</name>
    <name type="synonym">Brachionus muelleri</name>
    <dbReference type="NCBI Taxonomy" id="10195"/>
    <lineage>
        <taxon>Eukaryota</taxon>
        <taxon>Metazoa</taxon>
        <taxon>Spiralia</taxon>
        <taxon>Gnathifera</taxon>
        <taxon>Rotifera</taxon>
        <taxon>Eurotatoria</taxon>
        <taxon>Monogononta</taxon>
        <taxon>Pseudotrocha</taxon>
        <taxon>Ploima</taxon>
        <taxon>Brachionidae</taxon>
        <taxon>Brachionus</taxon>
    </lineage>
</organism>
<evidence type="ECO:0000313" key="2">
    <source>
        <dbReference type="EMBL" id="RMZ96987.1"/>
    </source>
</evidence>
<keyword evidence="1" id="KW-1133">Transmembrane helix</keyword>
<proteinExistence type="predicted"/>
<dbReference type="Proteomes" id="UP000276133">
    <property type="component" value="Unassembled WGS sequence"/>
</dbReference>
<sequence length="64" mass="7715">MISFCLSKLEANFNFQIIFILYVFCKLFDTISYLIFDITGKDIRNTFFFKIRISCLKKSNEFKH</sequence>
<gene>
    <name evidence="2" type="ORF">BpHYR1_012684</name>
</gene>
<keyword evidence="3" id="KW-1185">Reference proteome</keyword>
<keyword evidence="1" id="KW-0812">Transmembrane</keyword>
<accession>A0A3M7PE47</accession>
<reference evidence="2 3" key="1">
    <citation type="journal article" date="2018" name="Sci. Rep.">
        <title>Genomic signatures of local adaptation to the degree of environmental predictability in rotifers.</title>
        <authorList>
            <person name="Franch-Gras L."/>
            <person name="Hahn C."/>
            <person name="Garcia-Roger E.M."/>
            <person name="Carmona M.J."/>
            <person name="Serra M."/>
            <person name="Gomez A."/>
        </authorList>
    </citation>
    <scope>NUCLEOTIDE SEQUENCE [LARGE SCALE GENOMIC DNA]</scope>
    <source>
        <strain evidence="2">HYR1</strain>
    </source>
</reference>
<name>A0A3M7PE47_BRAPC</name>
<evidence type="ECO:0000256" key="1">
    <source>
        <dbReference type="SAM" id="Phobius"/>
    </source>
</evidence>
<protein>
    <submittedName>
        <fullName evidence="2">Uncharacterized protein</fullName>
    </submittedName>
</protein>
<dbReference type="EMBL" id="REGN01011713">
    <property type="protein sequence ID" value="RMZ96987.1"/>
    <property type="molecule type" value="Genomic_DNA"/>
</dbReference>
<feature type="transmembrane region" description="Helical" evidence="1">
    <location>
        <begin position="15"/>
        <end position="36"/>
    </location>
</feature>
<evidence type="ECO:0000313" key="3">
    <source>
        <dbReference type="Proteomes" id="UP000276133"/>
    </source>
</evidence>
<dbReference type="AlphaFoldDB" id="A0A3M7PE47"/>
<keyword evidence="1" id="KW-0472">Membrane</keyword>
<comment type="caution">
    <text evidence="2">The sequence shown here is derived from an EMBL/GenBank/DDBJ whole genome shotgun (WGS) entry which is preliminary data.</text>
</comment>